<dbReference type="PANTHER" id="PTHR30173">
    <property type="entry name" value="SIGMA 19 FACTOR"/>
    <property type="match status" value="1"/>
</dbReference>
<dbReference type="PANTHER" id="PTHR30173:SF36">
    <property type="entry name" value="ECF RNA POLYMERASE SIGMA FACTOR SIGJ"/>
    <property type="match status" value="1"/>
</dbReference>
<dbReference type="Pfam" id="PF04542">
    <property type="entry name" value="Sigma70_r2"/>
    <property type="match status" value="1"/>
</dbReference>
<dbReference type="InterPro" id="IPR052704">
    <property type="entry name" value="ECF_Sigma-70_Domain"/>
</dbReference>
<dbReference type="InterPro" id="IPR032710">
    <property type="entry name" value="NTF2-like_dom_sf"/>
</dbReference>
<dbReference type="Gene3D" id="3.10.450.50">
    <property type="match status" value="1"/>
</dbReference>
<dbReference type="InterPro" id="IPR013324">
    <property type="entry name" value="RNA_pol_sigma_r3/r4-like"/>
</dbReference>
<keyword evidence="3" id="KW-0805">Transcription regulation</keyword>
<keyword evidence="9" id="KW-1185">Reference proteome</keyword>
<dbReference type="InterPro" id="IPR036388">
    <property type="entry name" value="WH-like_DNA-bd_sf"/>
</dbReference>
<evidence type="ECO:0000256" key="1">
    <source>
        <dbReference type="ARBA" id="ARBA00010641"/>
    </source>
</evidence>
<accession>A0ABX5SSJ7</accession>
<dbReference type="SUPFAM" id="SSF54427">
    <property type="entry name" value="NTF2-like"/>
    <property type="match status" value="1"/>
</dbReference>
<proteinExistence type="inferred from homology"/>
<feature type="domain" description="RNA polymerase sigma factor 70 region 4 type 2" evidence="7">
    <location>
        <begin position="110"/>
        <end position="162"/>
    </location>
</feature>
<name>A0ABX5SSJ7_9MICO</name>
<organism evidence="8 9">
    <name type="scientific">Microbacterium wangchenii</name>
    <dbReference type="NCBI Taxonomy" id="2541726"/>
    <lineage>
        <taxon>Bacteria</taxon>
        <taxon>Bacillati</taxon>
        <taxon>Actinomycetota</taxon>
        <taxon>Actinomycetes</taxon>
        <taxon>Micrococcales</taxon>
        <taxon>Microbacteriaceae</taxon>
        <taxon>Microbacterium</taxon>
    </lineage>
</organism>
<keyword evidence="5" id="KW-0804">Transcription</keyword>
<comment type="subunit">
    <text evidence="2">Interacts transiently with the RNA polymerase catalytic core formed by RpoA, RpoB, RpoC and RpoZ (2 alpha, 1 beta, 1 beta' and 1 omega subunit) to form the RNA polymerase holoenzyme that can initiate transcription.</text>
</comment>
<gene>
    <name evidence="8" type="ORF">E4K62_10725</name>
</gene>
<dbReference type="RefSeq" id="WP_135067300.1">
    <property type="nucleotide sequence ID" value="NZ_CP038266.1"/>
</dbReference>
<keyword evidence="4" id="KW-0731">Sigma factor</keyword>
<dbReference type="SUPFAM" id="SSF88659">
    <property type="entry name" value="Sigma3 and sigma4 domains of RNA polymerase sigma factors"/>
    <property type="match status" value="1"/>
</dbReference>
<dbReference type="NCBIfam" id="TIGR02937">
    <property type="entry name" value="sigma70-ECF"/>
    <property type="match status" value="1"/>
</dbReference>
<dbReference type="Gene3D" id="1.10.1740.10">
    <property type="match status" value="1"/>
</dbReference>
<evidence type="ECO:0000256" key="4">
    <source>
        <dbReference type="ARBA" id="ARBA00023082"/>
    </source>
</evidence>
<dbReference type="Gene3D" id="1.10.10.10">
    <property type="entry name" value="Winged helix-like DNA-binding domain superfamily/Winged helix DNA-binding domain"/>
    <property type="match status" value="1"/>
</dbReference>
<evidence type="ECO:0000256" key="5">
    <source>
        <dbReference type="ARBA" id="ARBA00023163"/>
    </source>
</evidence>
<evidence type="ECO:0000259" key="7">
    <source>
        <dbReference type="Pfam" id="PF08281"/>
    </source>
</evidence>
<evidence type="ECO:0000259" key="6">
    <source>
        <dbReference type="Pfam" id="PF04542"/>
    </source>
</evidence>
<comment type="similarity">
    <text evidence="1">Belongs to the sigma-70 factor family. ECF subfamily.</text>
</comment>
<feature type="domain" description="RNA polymerase sigma-70 region 2" evidence="6">
    <location>
        <begin position="14"/>
        <end position="76"/>
    </location>
</feature>
<evidence type="ECO:0000313" key="9">
    <source>
        <dbReference type="Proteomes" id="UP000295748"/>
    </source>
</evidence>
<dbReference type="InterPro" id="IPR007627">
    <property type="entry name" value="RNA_pol_sigma70_r2"/>
</dbReference>
<evidence type="ECO:0000256" key="2">
    <source>
        <dbReference type="ARBA" id="ARBA00011344"/>
    </source>
</evidence>
<dbReference type="InterPro" id="IPR013325">
    <property type="entry name" value="RNA_pol_sigma_r2"/>
</dbReference>
<dbReference type="InterPro" id="IPR014284">
    <property type="entry name" value="RNA_pol_sigma-70_dom"/>
</dbReference>
<reference evidence="8 9" key="1">
    <citation type="submission" date="2019-03" db="EMBL/GenBank/DDBJ databases">
        <authorList>
            <person name="Dong K."/>
        </authorList>
    </citation>
    <scope>NUCLEOTIDE SEQUENCE [LARGE SCALE GENOMIC DNA]</scope>
    <source>
        <strain evidence="9">dk512</strain>
    </source>
</reference>
<dbReference type="Pfam" id="PF08281">
    <property type="entry name" value="Sigma70_r4_2"/>
    <property type="match status" value="1"/>
</dbReference>
<dbReference type="NCBIfam" id="NF007214">
    <property type="entry name" value="PRK09636.1"/>
    <property type="match status" value="1"/>
</dbReference>
<evidence type="ECO:0000256" key="3">
    <source>
        <dbReference type="ARBA" id="ARBA00023015"/>
    </source>
</evidence>
<protein>
    <submittedName>
        <fullName evidence="8">Sigma-70 family RNA polymerase sigma factor</fullName>
    </submittedName>
</protein>
<evidence type="ECO:0000313" key="8">
    <source>
        <dbReference type="EMBL" id="QBR89116.1"/>
    </source>
</evidence>
<dbReference type="EMBL" id="CP038266">
    <property type="protein sequence ID" value="QBR89116.1"/>
    <property type="molecule type" value="Genomic_DNA"/>
</dbReference>
<dbReference type="SUPFAM" id="SSF88946">
    <property type="entry name" value="Sigma2 domain of RNA polymerase sigma factors"/>
    <property type="match status" value="1"/>
</dbReference>
<sequence>MSTHVAGDDAVTVFDAERRRLFGIAYRILGSAPDAEDVVQETWIRWQNCDRGGIRNTAAFLTTVTTRLAINELRSAHAQRETYIGPWLPTPVDTSSDPTLGAERDEALSLAVLLLMERLTPAERAAFTLRQAFDYPYGQIAEILGVTSVHARQLVSRARTHLEAARVQSVDGERHRRLFRVFLAAARGGDRARLETLLAEDAVSYTDGGGAVHRTARRPIVGRDTLVRFLHGVSTWFWDDVEVELVEANGRESALLRREGSVFALLTIAAREEHVSHVLWVMAPDKLEPLRCAAA</sequence>
<dbReference type="InterPro" id="IPR013249">
    <property type="entry name" value="RNA_pol_sigma70_r4_t2"/>
</dbReference>
<dbReference type="Proteomes" id="UP000295748">
    <property type="component" value="Chromosome"/>
</dbReference>